<feature type="domain" description="MacB-like periplasmic core" evidence="9">
    <location>
        <begin position="21"/>
        <end position="240"/>
    </location>
</feature>
<evidence type="ECO:0000259" key="9">
    <source>
        <dbReference type="Pfam" id="PF12704"/>
    </source>
</evidence>
<evidence type="ECO:0000256" key="6">
    <source>
        <dbReference type="ARBA" id="ARBA00038076"/>
    </source>
</evidence>
<name>A0A1H8AMM3_9FIRM</name>
<evidence type="ECO:0000256" key="2">
    <source>
        <dbReference type="ARBA" id="ARBA00022475"/>
    </source>
</evidence>
<proteinExistence type="inferred from homology"/>
<dbReference type="RefSeq" id="WP_092753041.1">
    <property type="nucleotide sequence ID" value="NZ_FOCG01000001.1"/>
</dbReference>
<evidence type="ECO:0000256" key="5">
    <source>
        <dbReference type="ARBA" id="ARBA00023136"/>
    </source>
</evidence>
<keyword evidence="4 7" id="KW-1133">Transmembrane helix</keyword>
<dbReference type="PANTHER" id="PTHR30572">
    <property type="entry name" value="MEMBRANE COMPONENT OF TRANSPORTER-RELATED"/>
    <property type="match status" value="1"/>
</dbReference>
<evidence type="ECO:0000256" key="4">
    <source>
        <dbReference type="ARBA" id="ARBA00022989"/>
    </source>
</evidence>
<comment type="similarity">
    <text evidence="6">Belongs to the ABC-4 integral membrane protein family.</text>
</comment>
<keyword evidence="3 7" id="KW-0812">Transmembrane</keyword>
<dbReference type="GO" id="GO:0005886">
    <property type="term" value="C:plasma membrane"/>
    <property type="evidence" value="ECO:0007669"/>
    <property type="project" value="UniProtKB-SubCell"/>
</dbReference>
<keyword evidence="11" id="KW-1185">Reference proteome</keyword>
<evidence type="ECO:0000313" key="11">
    <source>
        <dbReference type="Proteomes" id="UP000199158"/>
    </source>
</evidence>
<protein>
    <submittedName>
        <fullName evidence="10">Putative ABC transport system permease protein</fullName>
    </submittedName>
</protein>
<dbReference type="STRING" id="474960.SAMN05216180_1425"/>
<keyword evidence="5 7" id="KW-0472">Membrane</keyword>
<dbReference type="AlphaFoldDB" id="A0A1H8AMM3"/>
<feature type="domain" description="ABC3 transporter permease C-terminal" evidence="8">
    <location>
        <begin position="280"/>
        <end position="399"/>
    </location>
</feature>
<sequence>MNIIDNIKMAMFSIRSNKMRSFLTMLGIIIGISSVIIILGVGGGAKAYLMGSMEQMGSSTVTISVQDKNATESDYINFEDIEAIKQKVDHVKYISPDWNTYGSVSFKTKTNDAVIYGGSDDMIYLARTEMISGRFFSEEDYLSARNVVVIDEMAAMKLFGNTNVAGMTLDINIFGERARPKILGVAKSQSGGFYMEGMPYFFYMPITTMMNIGGIDEKLYSMYVMADDPAFAESMGNSVKNVLESRHSNRGRDVYKAESLMGQIDMVNNMLNIITGFIGAVAAISLLVGGIGVMNIMLVAVTERTREIGIRKSLGAKTGSIMFQFLTESAILSLIGGAIGLTLGILGAHGVSSIVSSIAKDTIRPDITMWHVALALGFSCSVGIFFGIYPAKKAAKLNPIEALRHE</sequence>
<dbReference type="Pfam" id="PF12704">
    <property type="entry name" value="MacB_PCD"/>
    <property type="match status" value="1"/>
</dbReference>
<dbReference type="InterPro" id="IPR050250">
    <property type="entry name" value="Macrolide_Exporter_MacB"/>
</dbReference>
<feature type="transmembrane region" description="Helical" evidence="7">
    <location>
        <begin position="21"/>
        <end position="45"/>
    </location>
</feature>
<organism evidence="10 11">
    <name type="scientific">Hydrogenoanaerobacterium saccharovorans</name>
    <dbReference type="NCBI Taxonomy" id="474960"/>
    <lineage>
        <taxon>Bacteria</taxon>
        <taxon>Bacillati</taxon>
        <taxon>Bacillota</taxon>
        <taxon>Clostridia</taxon>
        <taxon>Eubacteriales</taxon>
        <taxon>Oscillospiraceae</taxon>
        <taxon>Hydrogenoanaerobacterium</taxon>
    </lineage>
</organism>
<dbReference type="Pfam" id="PF02687">
    <property type="entry name" value="FtsX"/>
    <property type="match status" value="1"/>
</dbReference>
<feature type="transmembrane region" description="Helical" evidence="7">
    <location>
        <begin position="367"/>
        <end position="389"/>
    </location>
</feature>
<dbReference type="EMBL" id="FOCG01000001">
    <property type="protein sequence ID" value="SEM71783.1"/>
    <property type="molecule type" value="Genomic_DNA"/>
</dbReference>
<evidence type="ECO:0000256" key="3">
    <source>
        <dbReference type="ARBA" id="ARBA00022692"/>
    </source>
</evidence>
<gene>
    <name evidence="10" type="ORF">SAMN05216180_1425</name>
</gene>
<feature type="transmembrane region" description="Helical" evidence="7">
    <location>
        <begin position="321"/>
        <end position="347"/>
    </location>
</feature>
<evidence type="ECO:0000259" key="8">
    <source>
        <dbReference type="Pfam" id="PF02687"/>
    </source>
</evidence>
<evidence type="ECO:0000313" key="10">
    <source>
        <dbReference type="EMBL" id="SEM71783.1"/>
    </source>
</evidence>
<reference evidence="10 11" key="1">
    <citation type="submission" date="2016-10" db="EMBL/GenBank/DDBJ databases">
        <authorList>
            <person name="de Groot N.N."/>
        </authorList>
    </citation>
    <scope>NUCLEOTIDE SEQUENCE [LARGE SCALE GENOMIC DNA]</scope>
    <source>
        <strain evidence="10 11">CGMCC 1.5070</strain>
    </source>
</reference>
<dbReference type="OrthoDB" id="9770036at2"/>
<dbReference type="GO" id="GO:0022857">
    <property type="term" value="F:transmembrane transporter activity"/>
    <property type="evidence" value="ECO:0007669"/>
    <property type="project" value="TreeGrafter"/>
</dbReference>
<dbReference type="InterPro" id="IPR025857">
    <property type="entry name" value="MacB_PCD"/>
</dbReference>
<dbReference type="PANTHER" id="PTHR30572:SF4">
    <property type="entry name" value="ABC TRANSPORTER PERMEASE YTRF"/>
    <property type="match status" value="1"/>
</dbReference>
<evidence type="ECO:0000256" key="7">
    <source>
        <dbReference type="SAM" id="Phobius"/>
    </source>
</evidence>
<dbReference type="InterPro" id="IPR003838">
    <property type="entry name" value="ABC3_permease_C"/>
</dbReference>
<dbReference type="Proteomes" id="UP000199158">
    <property type="component" value="Unassembled WGS sequence"/>
</dbReference>
<comment type="subcellular location">
    <subcellularLocation>
        <location evidence="1">Cell membrane</location>
        <topology evidence="1">Multi-pass membrane protein</topology>
    </subcellularLocation>
</comment>
<accession>A0A1H8AMM3</accession>
<feature type="transmembrane region" description="Helical" evidence="7">
    <location>
        <begin position="273"/>
        <end position="300"/>
    </location>
</feature>
<evidence type="ECO:0000256" key="1">
    <source>
        <dbReference type="ARBA" id="ARBA00004651"/>
    </source>
</evidence>
<keyword evidence="2" id="KW-1003">Cell membrane</keyword>